<feature type="domain" description="Mur ligase central" evidence="12">
    <location>
        <begin position="48"/>
        <end position="273"/>
    </location>
</feature>
<dbReference type="NCBIfam" id="TIGR01499">
    <property type="entry name" value="folC"/>
    <property type="match status" value="1"/>
</dbReference>
<evidence type="ECO:0000256" key="3">
    <source>
        <dbReference type="ARBA" id="ARBA00022598"/>
    </source>
</evidence>
<dbReference type="SUPFAM" id="SSF53244">
    <property type="entry name" value="MurD-like peptide ligases, peptide-binding domain"/>
    <property type="match status" value="1"/>
</dbReference>
<dbReference type="SUPFAM" id="SSF53623">
    <property type="entry name" value="MurD-like peptide ligases, catalytic domain"/>
    <property type="match status" value="1"/>
</dbReference>
<accession>A0ABQ5JL96</accession>
<dbReference type="PANTHER" id="PTHR11136:SF0">
    <property type="entry name" value="DIHYDROFOLATE SYNTHETASE-RELATED"/>
    <property type="match status" value="1"/>
</dbReference>
<dbReference type="EMBL" id="BQXO01000001">
    <property type="protein sequence ID" value="GKT04915.1"/>
    <property type="molecule type" value="Genomic_DNA"/>
</dbReference>
<sequence>MATLTYDQLINQLNRAMLAGEADRVPLLRRVLAQVGHPDQQAPRIHVVGTNGKGSTVALLARTIQAGGYRVGVFASPAILDQREQLTINGKMIEKTVFVHCYEQLLPAVEAVVGAADRFTIFEWLFLIAMQWFANQHVDLMIIEAGLGGQFDATNAITVPLISVFTHIALDHTRLLGQTIGEIATNKAGIIKPQTTVVIAPHQAVEATVAIQKIASAQHVDVITASLAGFSHIHLGLDETTLTMESSLGHWSGISLNLIGRHQLATAATVLAVLVQLNQRGWRLGEDAVRSGFKEVHLLGRFTQVPATWQHPALVLDGAHNPDAMAALVATLRELAPNQKFTLVLGFLVDKNILAMLTMLLPLADNVILTTPDQPARALAVDDLAELVADEIGRLTLSDLTVYQAADMNEVRQLLQASWLTTTTPIVVTGSFYLIRALEEAGLDG</sequence>
<keyword evidence="6 10" id="KW-0067">ATP-binding</keyword>
<evidence type="ECO:0000256" key="2">
    <source>
        <dbReference type="ARBA" id="ARBA00013025"/>
    </source>
</evidence>
<evidence type="ECO:0000256" key="7">
    <source>
        <dbReference type="ARBA" id="ARBA00022842"/>
    </source>
</evidence>
<dbReference type="InterPro" id="IPR004101">
    <property type="entry name" value="Mur_ligase_C"/>
</dbReference>
<keyword evidence="7" id="KW-0460">Magnesium</keyword>
<comment type="caution">
    <text evidence="13">The sequence shown here is derived from an EMBL/GenBank/DDBJ whole genome shotgun (WGS) entry which is preliminary data.</text>
</comment>
<protein>
    <recommendedName>
        <fullName evidence="2">tetrahydrofolate synthase</fullName>
        <ecNumber evidence="2">6.3.2.17</ecNumber>
    </recommendedName>
    <alternativeName>
        <fullName evidence="8">Tetrahydrofolylpolyglutamate synthase</fullName>
    </alternativeName>
</protein>
<evidence type="ECO:0000256" key="6">
    <source>
        <dbReference type="ARBA" id="ARBA00022840"/>
    </source>
</evidence>
<dbReference type="PIRSF" id="PIRSF001563">
    <property type="entry name" value="Folylpolyglu_synth"/>
    <property type="match status" value="1"/>
</dbReference>
<proteinExistence type="inferred from homology"/>
<gene>
    <name evidence="13" type="primary">folC2</name>
    <name evidence="13" type="ORF">JCM31185_02040</name>
</gene>
<evidence type="ECO:0000256" key="9">
    <source>
        <dbReference type="ARBA" id="ARBA00047493"/>
    </source>
</evidence>
<comment type="similarity">
    <text evidence="1 10">Belongs to the folylpolyglutamate synthase family.</text>
</comment>
<dbReference type="EC" id="6.3.2.17" evidence="2"/>
<dbReference type="Gene3D" id="3.90.190.20">
    <property type="entry name" value="Mur ligase, C-terminal domain"/>
    <property type="match status" value="1"/>
</dbReference>
<evidence type="ECO:0000256" key="1">
    <source>
        <dbReference type="ARBA" id="ARBA00008276"/>
    </source>
</evidence>
<organism evidence="13 14">
    <name type="scientific">Furfurilactobacillus curtus</name>
    <dbReference type="NCBI Taxonomy" id="1746200"/>
    <lineage>
        <taxon>Bacteria</taxon>
        <taxon>Bacillati</taxon>
        <taxon>Bacillota</taxon>
        <taxon>Bacilli</taxon>
        <taxon>Lactobacillales</taxon>
        <taxon>Lactobacillaceae</taxon>
        <taxon>Furfurilactobacillus</taxon>
    </lineage>
</organism>
<dbReference type="Gene3D" id="3.40.1190.10">
    <property type="entry name" value="Mur-like, catalytic domain"/>
    <property type="match status" value="1"/>
</dbReference>
<evidence type="ECO:0000256" key="8">
    <source>
        <dbReference type="ARBA" id="ARBA00030592"/>
    </source>
</evidence>
<dbReference type="RefSeq" id="WP_407882182.1">
    <property type="nucleotide sequence ID" value="NZ_BQXO01000001.1"/>
</dbReference>
<reference evidence="13 14" key="1">
    <citation type="submission" date="2022-03" db="EMBL/GenBank/DDBJ databases">
        <title>Draft genome sequence of Furfurilactobacillus curtus JCM 31185.</title>
        <authorList>
            <person name="Suzuki S."/>
            <person name="Endo A."/>
            <person name="Kajikawa A."/>
        </authorList>
    </citation>
    <scope>NUCLEOTIDE SEQUENCE [LARGE SCALE GENOMIC DNA]</scope>
    <source>
        <strain evidence="13 14">JCM 31185</strain>
    </source>
</reference>
<evidence type="ECO:0000256" key="10">
    <source>
        <dbReference type="PIRNR" id="PIRNR001563"/>
    </source>
</evidence>
<dbReference type="Pfam" id="PF08245">
    <property type="entry name" value="Mur_ligase_M"/>
    <property type="match status" value="1"/>
</dbReference>
<evidence type="ECO:0000259" key="11">
    <source>
        <dbReference type="Pfam" id="PF02875"/>
    </source>
</evidence>
<dbReference type="InterPro" id="IPR013221">
    <property type="entry name" value="Mur_ligase_cen"/>
</dbReference>
<evidence type="ECO:0000256" key="5">
    <source>
        <dbReference type="ARBA" id="ARBA00022741"/>
    </source>
</evidence>
<evidence type="ECO:0000313" key="13">
    <source>
        <dbReference type="EMBL" id="GKT04915.1"/>
    </source>
</evidence>
<evidence type="ECO:0000259" key="12">
    <source>
        <dbReference type="Pfam" id="PF08245"/>
    </source>
</evidence>
<dbReference type="PANTHER" id="PTHR11136">
    <property type="entry name" value="FOLYLPOLYGLUTAMATE SYNTHASE-RELATED"/>
    <property type="match status" value="1"/>
</dbReference>
<name>A0ABQ5JL96_9LACO</name>
<evidence type="ECO:0000313" key="14">
    <source>
        <dbReference type="Proteomes" id="UP001628078"/>
    </source>
</evidence>
<keyword evidence="5 10" id="KW-0547">Nucleotide-binding</keyword>
<dbReference type="Pfam" id="PF02875">
    <property type="entry name" value="Mur_ligase_C"/>
    <property type="match status" value="1"/>
</dbReference>
<keyword evidence="14" id="KW-1185">Reference proteome</keyword>
<comment type="catalytic activity">
    <reaction evidence="9">
        <text>(6S)-5,6,7,8-tetrahydrofolyl-(gamma-L-Glu)(n) + L-glutamate + ATP = (6S)-5,6,7,8-tetrahydrofolyl-(gamma-L-Glu)(n+1) + ADP + phosphate + H(+)</text>
        <dbReference type="Rhea" id="RHEA:10580"/>
        <dbReference type="Rhea" id="RHEA-COMP:14738"/>
        <dbReference type="Rhea" id="RHEA-COMP:14740"/>
        <dbReference type="ChEBI" id="CHEBI:15378"/>
        <dbReference type="ChEBI" id="CHEBI:29985"/>
        <dbReference type="ChEBI" id="CHEBI:30616"/>
        <dbReference type="ChEBI" id="CHEBI:43474"/>
        <dbReference type="ChEBI" id="CHEBI:141005"/>
        <dbReference type="ChEBI" id="CHEBI:456216"/>
        <dbReference type="EC" id="6.3.2.17"/>
    </reaction>
</comment>
<keyword evidence="3 10" id="KW-0436">Ligase</keyword>
<dbReference type="InterPro" id="IPR036565">
    <property type="entry name" value="Mur-like_cat_sf"/>
</dbReference>
<feature type="domain" description="Mur ligase C-terminal" evidence="11">
    <location>
        <begin position="300"/>
        <end position="431"/>
    </location>
</feature>
<keyword evidence="4" id="KW-0479">Metal-binding</keyword>
<dbReference type="InterPro" id="IPR001645">
    <property type="entry name" value="Folylpolyglutamate_synth"/>
</dbReference>
<evidence type="ECO:0000256" key="4">
    <source>
        <dbReference type="ARBA" id="ARBA00022723"/>
    </source>
</evidence>
<dbReference type="InterPro" id="IPR036615">
    <property type="entry name" value="Mur_ligase_C_dom_sf"/>
</dbReference>
<dbReference type="Proteomes" id="UP001628078">
    <property type="component" value="Unassembled WGS sequence"/>
</dbReference>